<dbReference type="Proteomes" id="UP001281761">
    <property type="component" value="Unassembled WGS sequence"/>
</dbReference>
<comment type="caution">
    <text evidence="2">The sequence shown here is derived from an EMBL/GenBank/DDBJ whole genome shotgun (WGS) entry which is preliminary data.</text>
</comment>
<gene>
    <name evidence="2" type="ORF">BLNAU_5138</name>
</gene>
<evidence type="ECO:0000313" key="3">
    <source>
        <dbReference type="Proteomes" id="UP001281761"/>
    </source>
</evidence>
<name>A0ABQ9Y872_9EUKA</name>
<evidence type="ECO:0000256" key="1">
    <source>
        <dbReference type="SAM" id="MobiDB-lite"/>
    </source>
</evidence>
<evidence type="ECO:0000313" key="2">
    <source>
        <dbReference type="EMBL" id="KAK2959941.1"/>
    </source>
</evidence>
<proteinExistence type="predicted"/>
<keyword evidence="3" id="KW-1185">Reference proteome</keyword>
<dbReference type="EMBL" id="JARBJD010000026">
    <property type="protein sequence ID" value="KAK2959941.1"/>
    <property type="molecule type" value="Genomic_DNA"/>
</dbReference>
<feature type="region of interest" description="Disordered" evidence="1">
    <location>
        <begin position="429"/>
        <end position="452"/>
    </location>
</feature>
<protein>
    <submittedName>
        <fullName evidence="2">Uncharacterized protein</fullName>
    </submittedName>
</protein>
<feature type="compositionally biased region" description="Polar residues" evidence="1">
    <location>
        <begin position="443"/>
        <end position="452"/>
    </location>
</feature>
<reference evidence="2 3" key="1">
    <citation type="journal article" date="2022" name="bioRxiv">
        <title>Genomics of Preaxostyla Flagellates Illuminates Evolutionary Transitions and the Path Towards Mitochondrial Loss.</title>
        <authorList>
            <person name="Novak L.V.F."/>
            <person name="Treitli S.C."/>
            <person name="Pyrih J."/>
            <person name="Halakuc P."/>
            <person name="Pipaliya S.V."/>
            <person name="Vacek V."/>
            <person name="Brzon O."/>
            <person name="Soukal P."/>
            <person name="Eme L."/>
            <person name="Dacks J.B."/>
            <person name="Karnkowska A."/>
            <person name="Elias M."/>
            <person name="Hampl V."/>
        </authorList>
    </citation>
    <scope>NUCLEOTIDE SEQUENCE [LARGE SCALE GENOMIC DNA]</scope>
    <source>
        <strain evidence="2">NAU3</strain>
        <tissue evidence="2">Gut</tissue>
    </source>
</reference>
<accession>A0ABQ9Y872</accession>
<organism evidence="2 3">
    <name type="scientific">Blattamonas nauphoetae</name>
    <dbReference type="NCBI Taxonomy" id="2049346"/>
    <lineage>
        <taxon>Eukaryota</taxon>
        <taxon>Metamonada</taxon>
        <taxon>Preaxostyla</taxon>
        <taxon>Oxymonadida</taxon>
        <taxon>Blattamonas</taxon>
    </lineage>
</organism>
<sequence length="489" mass="55632">MDCSPFMNWDTEPLESESEKAVVLRSLVATLKLQTSLDDSLETKAVKLLVSVNPRDQYSATAFLCSLASSTAESLADFVELIVVLVSSANQVISTASMNLLRRLFVLCSEKVILALVKADLIPQLMHTLNPLSLLFTEKANLHTSLVTAINSSFWLATPDGLAYQGIKDDYEQQAVHETVLKQVLAPSEQYIRHLCVNRSSIVDDMQSMQFMIILARLIQQSSVYQPTMDFVVNIPIFVTIPSCLTFFEDHESIWIFLHEMIYFQREMDKQGGEYRQMWTKVLRMLRMEGFEDVIEDKLLLNKNAYSGRTTRSSSDGVETKRLSRGHSHCQYTRRNRQNLLDEFSQPVFLSFFPTLHTLINQSAVANHIFFSFSLNPLSFDRRHTRRHPSPTAPKGKPSILTFREDCWEFLLRDCLVIVLQRGSPDASKQFGDGLSETIPHRPSSSTPRKNRRTNSFFIHTSHSLLPLPPSTAAQDIHVLLSNIIWNSL</sequence>